<dbReference type="Proteomes" id="UP001180515">
    <property type="component" value="Unassembled WGS sequence"/>
</dbReference>
<feature type="transmembrane region" description="Helical" evidence="1">
    <location>
        <begin position="185"/>
        <end position="202"/>
    </location>
</feature>
<evidence type="ECO:0000313" key="2">
    <source>
        <dbReference type="EMBL" id="MDT2730992.1"/>
    </source>
</evidence>
<feature type="transmembrane region" description="Helical" evidence="1">
    <location>
        <begin position="360"/>
        <end position="378"/>
    </location>
</feature>
<feature type="transmembrane region" description="Helical" evidence="1">
    <location>
        <begin position="17"/>
        <end position="36"/>
    </location>
</feature>
<proteinExistence type="predicted"/>
<dbReference type="RefSeq" id="WP_311981882.1">
    <property type="nucleotide sequence ID" value="NZ_JARQAG010000001.1"/>
</dbReference>
<dbReference type="InterPro" id="IPR018674">
    <property type="entry name" value="DUF2142_membrane"/>
</dbReference>
<dbReference type="Pfam" id="PF09913">
    <property type="entry name" value="DUF2142"/>
    <property type="match status" value="1"/>
</dbReference>
<feature type="transmembrane region" description="Helical" evidence="1">
    <location>
        <begin position="273"/>
        <end position="293"/>
    </location>
</feature>
<gene>
    <name evidence="2" type="ORF">P7G31_01830</name>
</gene>
<evidence type="ECO:0000256" key="1">
    <source>
        <dbReference type="SAM" id="Phobius"/>
    </source>
</evidence>
<keyword evidence="1" id="KW-1133">Transmembrane helix</keyword>
<feature type="transmembrane region" description="Helical" evidence="1">
    <location>
        <begin position="427"/>
        <end position="446"/>
    </location>
</feature>
<evidence type="ECO:0000313" key="3">
    <source>
        <dbReference type="Proteomes" id="UP001180515"/>
    </source>
</evidence>
<feature type="transmembrane region" description="Helical" evidence="1">
    <location>
        <begin position="335"/>
        <end position="351"/>
    </location>
</feature>
<comment type="caution">
    <text evidence="2">The sequence shown here is derived from an EMBL/GenBank/DDBJ whole genome shotgun (WGS) entry which is preliminary data.</text>
</comment>
<organism evidence="2 3">
    <name type="scientific">Streptococcus parauberis</name>
    <dbReference type="NCBI Taxonomy" id="1348"/>
    <lineage>
        <taxon>Bacteria</taxon>
        <taxon>Bacillati</taxon>
        <taxon>Bacillota</taxon>
        <taxon>Bacilli</taxon>
        <taxon>Lactobacillales</taxon>
        <taxon>Streptococcaceae</taxon>
        <taxon>Streptococcus</taxon>
    </lineage>
</organism>
<reference evidence="2" key="1">
    <citation type="submission" date="2023-03" db="EMBL/GenBank/DDBJ databases">
        <authorList>
            <person name="Shen W."/>
            <person name="Cai J."/>
        </authorList>
    </citation>
    <scope>NUCLEOTIDE SEQUENCE</scope>
    <source>
        <strain evidence="2">P82-2</strain>
    </source>
</reference>
<sequence>MTLKIVNCISDKYLHKIYFVISLFFVTLFSIFMPLFNEPDGQYHLAVTGRVAHNIIDTSRYGEKFIVTGVKSQEESYKDKTHFETYYLNKAQFIEPKKLPRNIKFNYYNFVYFGHIIPAIGLIIGKIVYPSIGVMVTFARLTSGLLYTLSVYVIIKKLRKFKLLYTALYLSPVVINSFASLSYDSLGFVIVGLFLMLLINKIEEEDSVKIENNYPKNSFMILLSSLLLILGSKQNYWILLLLLPVYYYFDNSTFKKWIDNMRMRFSNLTKTQYLGLGLVGLVLMLISSFVISMPYGGILVVARRYFMTIIFSYGKTFGVNSWFSEPYPHINSMPSWTSALWIVLMILILFSEKTTVKHPFIGYYTFALFILGIFGVYYIQLGYNGANTSYIEGVQGRYFTPTTLLLSYFFSSLNSNFKPAKKYSLQLVLLITVVVTNSMLLFNTLIDLLR</sequence>
<keyword evidence="1" id="KW-0472">Membrane</keyword>
<dbReference type="AlphaFoldDB" id="A0AAE4KYB6"/>
<accession>A0AAE4KYB6</accession>
<feature type="transmembrane region" description="Helical" evidence="1">
    <location>
        <begin position="305"/>
        <end position="323"/>
    </location>
</feature>
<feature type="transmembrane region" description="Helical" evidence="1">
    <location>
        <begin position="222"/>
        <end position="249"/>
    </location>
</feature>
<feature type="transmembrane region" description="Helical" evidence="1">
    <location>
        <begin position="107"/>
        <end position="129"/>
    </location>
</feature>
<dbReference type="EMBL" id="JARQAG010000001">
    <property type="protein sequence ID" value="MDT2730992.1"/>
    <property type="molecule type" value="Genomic_DNA"/>
</dbReference>
<feature type="transmembrane region" description="Helical" evidence="1">
    <location>
        <begin position="398"/>
        <end position="415"/>
    </location>
</feature>
<name>A0AAE4KYB6_9STRE</name>
<protein>
    <submittedName>
        <fullName evidence="2">DUF2142 domain-containing protein</fullName>
    </submittedName>
</protein>
<keyword evidence="1" id="KW-0812">Transmembrane</keyword>
<feature type="transmembrane region" description="Helical" evidence="1">
    <location>
        <begin position="135"/>
        <end position="155"/>
    </location>
</feature>